<feature type="domain" description="Fibronectin type-III" evidence="1">
    <location>
        <begin position="519"/>
        <end position="610"/>
    </location>
</feature>
<feature type="domain" description="Fibronectin type-III" evidence="1">
    <location>
        <begin position="704"/>
        <end position="797"/>
    </location>
</feature>
<dbReference type="SMART" id="SM00060">
    <property type="entry name" value="FN3"/>
    <property type="match status" value="7"/>
</dbReference>
<reference evidence="2" key="2">
    <citation type="journal article" date="2021" name="Microbiome">
        <title>Successional dynamics and alternative stable states in a saline activated sludge microbial community over 9 years.</title>
        <authorList>
            <person name="Wang Y."/>
            <person name="Ye J."/>
            <person name="Ju F."/>
            <person name="Liu L."/>
            <person name="Boyd J.A."/>
            <person name="Deng Y."/>
            <person name="Parks D.H."/>
            <person name="Jiang X."/>
            <person name="Yin X."/>
            <person name="Woodcroft B.J."/>
            <person name="Tyson G.W."/>
            <person name="Hugenholtz P."/>
            <person name="Polz M.F."/>
            <person name="Zhang T."/>
        </authorList>
    </citation>
    <scope>NUCLEOTIDE SEQUENCE</scope>
    <source>
        <strain evidence="2">HKST-UBA15</strain>
    </source>
</reference>
<evidence type="ECO:0000313" key="2">
    <source>
        <dbReference type="EMBL" id="MCA9380431.1"/>
    </source>
</evidence>
<dbReference type="InterPro" id="IPR036116">
    <property type="entry name" value="FN3_sf"/>
</dbReference>
<dbReference type="CDD" id="cd00063">
    <property type="entry name" value="FN3"/>
    <property type="match status" value="1"/>
</dbReference>
<dbReference type="PROSITE" id="PS50853">
    <property type="entry name" value="FN3"/>
    <property type="match status" value="2"/>
</dbReference>
<name>A0A955L1A0_9BACT</name>
<evidence type="ECO:0000259" key="1">
    <source>
        <dbReference type="PROSITE" id="PS50853"/>
    </source>
</evidence>
<evidence type="ECO:0000313" key="3">
    <source>
        <dbReference type="Proteomes" id="UP000745577"/>
    </source>
</evidence>
<organism evidence="2 3">
    <name type="scientific">Candidatus Dojkabacteria bacterium</name>
    <dbReference type="NCBI Taxonomy" id="2099670"/>
    <lineage>
        <taxon>Bacteria</taxon>
        <taxon>Candidatus Dojkabacteria</taxon>
    </lineage>
</organism>
<dbReference type="Gene3D" id="2.60.40.380">
    <property type="entry name" value="Purple acid phosphatase-like, N-terminal"/>
    <property type="match status" value="1"/>
</dbReference>
<proteinExistence type="predicted"/>
<gene>
    <name evidence="2" type="ORF">KC675_04600</name>
</gene>
<dbReference type="Pfam" id="PF16656">
    <property type="entry name" value="Pur_ac_phosph_N"/>
    <property type="match status" value="1"/>
</dbReference>
<dbReference type="SUPFAM" id="SSF49363">
    <property type="entry name" value="Purple acid phosphatase, N-terminal domain"/>
    <property type="match status" value="1"/>
</dbReference>
<dbReference type="SUPFAM" id="SSF49265">
    <property type="entry name" value="Fibronectin type III"/>
    <property type="match status" value="2"/>
</dbReference>
<protein>
    <submittedName>
        <fullName evidence="2">Fibronectin type III domain-containing protein</fullName>
    </submittedName>
</protein>
<feature type="non-terminal residue" evidence="2">
    <location>
        <position position="1"/>
    </location>
</feature>
<dbReference type="InterPro" id="IPR050713">
    <property type="entry name" value="RTP_Phos/Ushers"/>
</dbReference>
<dbReference type="GO" id="GO:0046872">
    <property type="term" value="F:metal ion binding"/>
    <property type="evidence" value="ECO:0007669"/>
    <property type="project" value="InterPro"/>
</dbReference>
<dbReference type="InterPro" id="IPR013783">
    <property type="entry name" value="Ig-like_fold"/>
</dbReference>
<dbReference type="PANTHER" id="PTHR46957">
    <property type="entry name" value="CYTOKINE RECEPTOR"/>
    <property type="match status" value="1"/>
</dbReference>
<comment type="caution">
    <text evidence="2">The sequence shown here is derived from an EMBL/GenBank/DDBJ whole genome shotgun (WGS) entry which is preliminary data.</text>
</comment>
<dbReference type="InterPro" id="IPR015914">
    <property type="entry name" value="PAPs_N"/>
</dbReference>
<dbReference type="AlphaFoldDB" id="A0A955L1A0"/>
<accession>A0A955L1A0</accession>
<dbReference type="PANTHER" id="PTHR46957:SF3">
    <property type="entry name" value="CYTOKINE RECEPTOR"/>
    <property type="match status" value="1"/>
</dbReference>
<dbReference type="GO" id="GO:0003993">
    <property type="term" value="F:acid phosphatase activity"/>
    <property type="evidence" value="ECO:0007669"/>
    <property type="project" value="InterPro"/>
</dbReference>
<dbReference type="Gene3D" id="2.60.40.10">
    <property type="entry name" value="Immunoglobulins"/>
    <property type="match status" value="2"/>
</dbReference>
<dbReference type="EMBL" id="JAGQLL010000059">
    <property type="protein sequence ID" value="MCA9380431.1"/>
    <property type="molecule type" value="Genomic_DNA"/>
</dbReference>
<dbReference type="InterPro" id="IPR008963">
    <property type="entry name" value="Purple_acid_Pase-like_N"/>
</dbReference>
<dbReference type="Proteomes" id="UP000745577">
    <property type="component" value="Unassembled WGS sequence"/>
</dbReference>
<reference evidence="2" key="1">
    <citation type="submission" date="2020-04" db="EMBL/GenBank/DDBJ databases">
        <authorList>
            <person name="Zhang T."/>
        </authorList>
    </citation>
    <scope>NUCLEOTIDE SEQUENCE</scope>
    <source>
        <strain evidence="2">HKST-UBA15</strain>
    </source>
</reference>
<dbReference type="GO" id="GO:0016020">
    <property type="term" value="C:membrane"/>
    <property type="evidence" value="ECO:0007669"/>
    <property type="project" value="UniProtKB-SubCell"/>
</dbReference>
<dbReference type="InterPro" id="IPR003961">
    <property type="entry name" value="FN3_dom"/>
</dbReference>
<sequence length="924" mass="100138">SSGSTLGSGGCVTNKTRYIQYKVEFVATDAQTPILEDISLAFTLADVWRPPTNATNIEITNFTNGNWINSEPVITWDPAEDNVGGSGVLGYCVSLDEAEPDSSHALDPESNGGLLQGKDDGVATSACPYIVLAETFDLSVVNNLNLTSGKQYYFSIKAIDGSDNINNVGDFQDLISFKFDNTPPTPPSYVSMPTNFLSSKNVTISWASSGPGSAEDIHSGLAGLQYRIGPSGTWYGDLHTGVEDINDLLVNDGSYTTNPDYDYSELIEGTNFFYIRAIDNLGNVTADGNITTGLIKINTSAPSKILNLSVNNSNNTENSYAFDWDPPASFTGQVSGISYCYAINTIPDENSCTFTEPGVTELPSDAYATQPGNNTLYVVARDEASNINYGTYTETGASITFTYSGSAPGIPTNTDISDISIKATENWRLVISWNGPTNVGAGVSYYNVYRKVGEASCLTDFNTFTKVGSSNSTSYIDPDLQPLLYSYCIKACDSANNCSASSGTASRIPTGKFTEPALLASEVEVLSVTTRKALISWVTDRVSDSKIEYGLESGKYFEEEVSNSAQVISHNITLNNLTPGTSYFYRVKWTDVDGNIGVSDEKSFATLPPPVVSNVSASTITTNSAVINFRVRNATRVSLVYGTTESYGGSEEVATSTEESQYSVRLGNLVDGVTYNYKFFLQDIDGNNNDSVVNFQFQTLPLPEINNLRFEEVKNSSQPTVKVFWETNVLTLGFVQYVNQENISEDRTQAESEYANEHELTLIGLSANTNYTLTVSARDSLGNVAQSGEFTFTTASDSRPPIVSNVKIETRLSETAVEFGADVSAQLILTWDTDELATSQVQFAQGTSGDYTQKSALDENLTFNHLVVINNLNPSSVYKLQVLSKDDVGNEAKGKNIVTITAQSKENPLEVIFGRLSEVFGFLR</sequence>